<organism evidence="1">
    <name type="scientific">viral metagenome</name>
    <dbReference type="NCBI Taxonomy" id="1070528"/>
    <lineage>
        <taxon>unclassified sequences</taxon>
        <taxon>metagenomes</taxon>
        <taxon>organismal metagenomes</taxon>
    </lineage>
</organism>
<name>A0A6C0EDG6_9ZZZZ</name>
<proteinExistence type="predicted"/>
<evidence type="ECO:0000313" key="1">
    <source>
        <dbReference type="EMBL" id="QHT26782.1"/>
    </source>
</evidence>
<reference evidence="1" key="1">
    <citation type="journal article" date="2020" name="Nature">
        <title>Giant virus diversity and host interactions through global metagenomics.</title>
        <authorList>
            <person name="Schulz F."/>
            <person name="Roux S."/>
            <person name="Paez-Espino D."/>
            <person name="Jungbluth S."/>
            <person name="Walsh D.A."/>
            <person name="Denef V.J."/>
            <person name="McMahon K.D."/>
            <person name="Konstantinidis K.T."/>
            <person name="Eloe-Fadrosh E.A."/>
            <person name="Kyrpides N.C."/>
            <person name="Woyke T."/>
        </authorList>
    </citation>
    <scope>NUCLEOTIDE SEQUENCE</scope>
    <source>
        <strain evidence="1">GVMAG-M-3300023179-2</strain>
    </source>
</reference>
<dbReference type="AlphaFoldDB" id="A0A6C0EDG6"/>
<protein>
    <submittedName>
        <fullName evidence="1">Uncharacterized protein</fullName>
    </submittedName>
</protein>
<accession>A0A6C0EDG6</accession>
<dbReference type="EMBL" id="MN739802">
    <property type="protein sequence ID" value="QHT26782.1"/>
    <property type="molecule type" value="Genomic_DNA"/>
</dbReference>
<sequence length="291" mass="34705">MTLDIKFHIKKVIYKNSQLLRDNQTQIKNFFNKEIIINYNNYNLSLKREIDIIHSMIGGGEDLTITYKDNEYTYTQIMDEDYYILYSEDEFDCVSVVIDKERKVGEIHGIGNFKSCLIDSNTKVGSTLFKITIKMLKKYKDTFGINKIVLTDNSVKKCAVNKEDIKLSHMLILLTGYTWYGKYGFRPIDVNTYKYNEILNENYNNNKLIMDKITIKEANIMKYIKMTKDKNVIYAVEKILEKDENMLLKDFLQKFLKEYESTCQYFSLFYERLYYDIKLENFYKLFFGLNI</sequence>